<dbReference type="RefSeq" id="WP_413778604.1">
    <property type="nucleotide sequence ID" value="NZ_JAUOZS010000001.1"/>
</dbReference>
<protein>
    <submittedName>
        <fullName evidence="2">Uncharacterized protein</fullName>
    </submittedName>
</protein>
<evidence type="ECO:0000256" key="1">
    <source>
        <dbReference type="SAM" id="MobiDB-lite"/>
    </source>
</evidence>
<keyword evidence="3" id="KW-1185">Reference proteome</keyword>
<evidence type="ECO:0000313" key="3">
    <source>
        <dbReference type="Proteomes" id="UP001254848"/>
    </source>
</evidence>
<feature type="region of interest" description="Disordered" evidence="1">
    <location>
        <begin position="40"/>
        <end position="104"/>
    </location>
</feature>
<comment type="caution">
    <text evidence="2">The sequence shown here is derived from an EMBL/GenBank/DDBJ whole genome shotgun (WGS) entry which is preliminary data.</text>
</comment>
<sequence>MAKITVHIEADSPSDYYATLQELIGGADAVVMQIKQEELAAALEPEKAKKTTTTETPATAPEPKPKKTAENKAPEPTVATPTADLDPAPAPDPTPATKEKKITHEDLRDAMQPLKREISLQLVAEFSGKTPEEKPKLSDVPAEKHAELLAEARRLAQLPENVKQAIA</sequence>
<feature type="compositionally biased region" description="Basic and acidic residues" evidence="1">
    <location>
        <begin position="63"/>
        <end position="73"/>
    </location>
</feature>
<evidence type="ECO:0000313" key="2">
    <source>
        <dbReference type="EMBL" id="MDT8900044.1"/>
    </source>
</evidence>
<name>A0ABU3NT87_9FIRM</name>
<accession>A0ABU3NT87</accession>
<feature type="compositionally biased region" description="Low complexity" evidence="1">
    <location>
        <begin position="51"/>
        <end position="61"/>
    </location>
</feature>
<organism evidence="2 3">
    <name type="scientific">Anaeroselena agilis</name>
    <dbReference type="NCBI Taxonomy" id="3063788"/>
    <lineage>
        <taxon>Bacteria</taxon>
        <taxon>Bacillati</taxon>
        <taxon>Bacillota</taxon>
        <taxon>Negativicutes</taxon>
        <taxon>Acetonemataceae</taxon>
        <taxon>Anaeroselena</taxon>
    </lineage>
</organism>
<proteinExistence type="predicted"/>
<reference evidence="2 3" key="1">
    <citation type="submission" date="2023-07" db="EMBL/GenBank/DDBJ databases">
        <title>The novel representative of Negativicutes class, Anaeroselena agilis gen. nov. sp. nov.</title>
        <authorList>
            <person name="Prokofeva M.I."/>
            <person name="Elcheninov A.G."/>
            <person name="Klyukina A."/>
            <person name="Kublanov I.V."/>
            <person name="Frolov E.N."/>
            <person name="Podosokorskaya O.A."/>
        </authorList>
    </citation>
    <scope>NUCLEOTIDE SEQUENCE [LARGE SCALE GENOMIC DNA]</scope>
    <source>
        <strain evidence="2 3">4137-cl</strain>
    </source>
</reference>
<dbReference type="Proteomes" id="UP001254848">
    <property type="component" value="Unassembled WGS sequence"/>
</dbReference>
<dbReference type="EMBL" id="JAUOZS010000001">
    <property type="protein sequence ID" value="MDT8900044.1"/>
    <property type="molecule type" value="Genomic_DNA"/>
</dbReference>
<gene>
    <name evidence="2" type="ORF">Q4T40_02185</name>
</gene>
<feature type="compositionally biased region" description="Low complexity" evidence="1">
    <location>
        <begin position="74"/>
        <end position="87"/>
    </location>
</feature>